<accession>A0A4R7NN89</accession>
<feature type="transmembrane region" description="Helical" evidence="1">
    <location>
        <begin position="100"/>
        <end position="118"/>
    </location>
</feature>
<comment type="caution">
    <text evidence="2">The sequence shown here is derived from an EMBL/GenBank/DDBJ whole genome shotgun (WGS) entry which is preliminary data.</text>
</comment>
<sequence length="179" mass="19934">MSTIIVTVTHTPLWVWPLLVFLIVRGLQMTRRREVTTRSLWLPPLIGIVLAVHRLSPDVPTTMIGLLTGIALGSLAVAILRPARHTRRLANGRLELAGDWMSLLLFMVLFGVNYAHGVLEAMAPSLVTTWPVSLGVSLTTGFVMTYLILRSLCHWAVARRYYRTARPPQTARTSPQGRS</sequence>
<feature type="transmembrane region" description="Helical" evidence="1">
    <location>
        <begin position="130"/>
        <end position="149"/>
    </location>
</feature>
<dbReference type="EMBL" id="SOBR01000004">
    <property type="protein sequence ID" value="TDU22128.1"/>
    <property type="molecule type" value="Genomic_DNA"/>
</dbReference>
<evidence type="ECO:0000313" key="3">
    <source>
        <dbReference type="Proteomes" id="UP000295380"/>
    </source>
</evidence>
<dbReference type="AlphaFoldDB" id="A0A4R7NN89"/>
<keyword evidence="1" id="KW-1133">Transmembrane helix</keyword>
<keyword evidence="1" id="KW-0812">Transmembrane</keyword>
<organism evidence="2 3">
    <name type="scientific">Chromohalobacter marismortui</name>
    <dbReference type="NCBI Taxonomy" id="42055"/>
    <lineage>
        <taxon>Bacteria</taxon>
        <taxon>Pseudomonadati</taxon>
        <taxon>Pseudomonadota</taxon>
        <taxon>Gammaproteobacteria</taxon>
        <taxon>Oceanospirillales</taxon>
        <taxon>Halomonadaceae</taxon>
        <taxon>Chromohalobacter</taxon>
    </lineage>
</organism>
<keyword evidence="1" id="KW-0472">Membrane</keyword>
<dbReference type="Proteomes" id="UP000295380">
    <property type="component" value="Unassembled WGS sequence"/>
</dbReference>
<dbReference type="RefSeq" id="WP_133697515.1">
    <property type="nucleotide sequence ID" value="NZ_SOBR01000004.1"/>
</dbReference>
<evidence type="ECO:0000256" key="1">
    <source>
        <dbReference type="SAM" id="Phobius"/>
    </source>
</evidence>
<feature type="transmembrane region" description="Helical" evidence="1">
    <location>
        <begin position="6"/>
        <end position="27"/>
    </location>
</feature>
<keyword evidence="3" id="KW-1185">Reference proteome</keyword>
<evidence type="ECO:0008006" key="4">
    <source>
        <dbReference type="Google" id="ProtNLM"/>
    </source>
</evidence>
<gene>
    <name evidence="2" type="ORF">C8E00_104308</name>
</gene>
<protein>
    <recommendedName>
        <fullName evidence="4">DUF1453 domain-containing protein</fullName>
    </recommendedName>
</protein>
<proteinExistence type="predicted"/>
<dbReference type="OrthoDB" id="3034721at2"/>
<feature type="transmembrane region" description="Helical" evidence="1">
    <location>
        <begin position="39"/>
        <end position="56"/>
    </location>
</feature>
<feature type="transmembrane region" description="Helical" evidence="1">
    <location>
        <begin position="62"/>
        <end position="80"/>
    </location>
</feature>
<evidence type="ECO:0000313" key="2">
    <source>
        <dbReference type="EMBL" id="TDU22128.1"/>
    </source>
</evidence>
<name>A0A4R7NN89_9GAMM</name>
<reference evidence="2 3" key="1">
    <citation type="submission" date="2019-03" db="EMBL/GenBank/DDBJ databases">
        <title>Genomic Encyclopedia of Type Strains, Phase IV (KMG-IV): sequencing the most valuable type-strain genomes for metagenomic binning, comparative biology and taxonomic classification.</title>
        <authorList>
            <person name="Goeker M."/>
        </authorList>
    </citation>
    <scope>NUCLEOTIDE SEQUENCE [LARGE SCALE GENOMIC DNA]</scope>
    <source>
        <strain evidence="2 3">DSM 6770</strain>
    </source>
</reference>